<name>A0ABX8RG31_NOCIO</name>
<evidence type="ECO:0000313" key="7">
    <source>
        <dbReference type="Proteomes" id="UP000694257"/>
    </source>
</evidence>
<sequence length="205" mass="22068">MPSTDASTERPGPDLRARRRRQTELEIHAAAVALAAERGADQVTVDDIAARAGVSARTFFRYFATRDRALVFDRWGFSDAVDELFVRADPNEVRLRDIEQAFGSVLANIDQSPDVGATADMYQAITSSPQLMAAATAAANERTDGLLATIPATARSRVRFMLAVAGTVLFAAFTEWIETGTPTGASGAPSVLDIYLRLCDELGTL</sequence>
<dbReference type="PANTHER" id="PTHR30055">
    <property type="entry name" value="HTH-TYPE TRANSCRIPTIONAL REGULATOR RUTR"/>
    <property type="match status" value="1"/>
</dbReference>
<keyword evidence="3" id="KW-0804">Transcription</keyword>
<dbReference type="EMBL" id="CP078145">
    <property type="protein sequence ID" value="QXN88567.1"/>
    <property type="molecule type" value="Genomic_DNA"/>
</dbReference>
<evidence type="ECO:0000256" key="1">
    <source>
        <dbReference type="ARBA" id="ARBA00023015"/>
    </source>
</evidence>
<evidence type="ECO:0000256" key="4">
    <source>
        <dbReference type="PROSITE-ProRule" id="PRU00335"/>
    </source>
</evidence>
<accession>A0ABX8RG31</accession>
<dbReference type="PANTHER" id="PTHR30055:SF238">
    <property type="entry name" value="MYCOFACTOCIN BIOSYNTHESIS TRANSCRIPTIONAL REGULATOR MFTR-RELATED"/>
    <property type="match status" value="1"/>
</dbReference>
<organism evidence="6 7">
    <name type="scientific">Nocardia iowensis</name>
    <dbReference type="NCBI Taxonomy" id="204891"/>
    <lineage>
        <taxon>Bacteria</taxon>
        <taxon>Bacillati</taxon>
        <taxon>Actinomycetota</taxon>
        <taxon>Actinomycetes</taxon>
        <taxon>Mycobacteriales</taxon>
        <taxon>Nocardiaceae</taxon>
        <taxon>Nocardia</taxon>
    </lineage>
</organism>
<keyword evidence="1" id="KW-0805">Transcription regulation</keyword>
<evidence type="ECO:0000259" key="5">
    <source>
        <dbReference type="PROSITE" id="PS50977"/>
    </source>
</evidence>
<keyword evidence="2 4" id="KW-0238">DNA-binding</keyword>
<feature type="DNA-binding region" description="H-T-H motif" evidence="4">
    <location>
        <begin position="44"/>
        <end position="63"/>
    </location>
</feature>
<dbReference type="PROSITE" id="PS50977">
    <property type="entry name" value="HTH_TETR_2"/>
    <property type="match status" value="1"/>
</dbReference>
<dbReference type="InterPro" id="IPR050109">
    <property type="entry name" value="HTH-type_TetR-like_transc_reg"/>
</dbReference>
<feature type="domain" description="HTH tetR-type" evidence="5">
    <location>
        <begin position="21"/>
        <end position="81"/>
    </location>
</feature>
<dbReference type="Proteomes" id="UP000694257">
    <property type="component" value="Chromosome"/>
</dbReference>
<dbReference type="Pfam" id="PF00440">
    <property type="entry name" value="TetR_N"/>
    <property type="match status" value="1"/>
</dbReference>
<evidence type="ECO:0000256" key="2">
    <source>
        <dbReference type="ARBA" id="ARBA00023125"/>
    </source>
</evidence>
<evidence type="ECO:0000313" key="6">
    <source>
        <dbReference type="EMBL" id="QXN88567.1"/>
    </source>
</evidence>
<evidence type="ECO:0000256" key="3">
    <source>
        <dbReference type="ARBA" id="ARBA00023163"/>
    </source>
</evidence>
<keyword evidence="7" id="KW-1185">Reference proteome</keyword>
<proteinExistence type="predicted"/>
<protein>
    <submittedName>
        <fullName evidence="6">TetR family transcriptional regulator</fullName>
    </submittedName>
</protein>
<gene>
    <name evidence="6" type="ORF">KV110_23530</name>
</gene>
<dbReference type="RefSeq" id="WP_218469450.1">
    <property type="nucleotide sequence ID" value="NZ_BAABJN010000008.1"/>
</dbReference>
<reference evidence="6 7" key="1">
    <citation type="submission" date="2021-07" db="EMBL/GenBank/DDBJ databases">
        <title>Whole Genome Sequence of Nocardia Iowensis.</title>
        <authorList>
            <person name="Lamm A."/>
            <person name="Collins-Fairclough A.M."/>
            <person name="Bunk B."/>
            <person name="Sproer C."/>
        </authorList>
    </citation>
    <scope>NUCLEOTIDE SEQUENCE [LARGE SCALE GENOMIC DNA]</scope>
    <source>
        <strain evidence="6 7">NRRL 5646</strain>
    </source>
</reference>
<dbReference type="InterPro" id="IPR001647">
    <property type="entry name" value="HTH_TetR"/>
</dbReference>